<name>A0A9P5WWI4_9AGAR</name>
<proteinExistence type="predicted"/>
<evidence type="ECO:0000313" key="2">
    <source>
        <dbReference type="EMBL" id="KAF9440269.1"/>
    </source>
</evidence>
<dbReference type="AlphaFoldDB" id="A0A9P5WWI4"/>
<comment type="caution">
    <text evidence="2">The sequence shown here is derived from an EMBL/GenBank/DDBJ whole genome shotgun (WGS) entry which is preliminary data.</text>
</comment>
<dbReference type="EMBL" id="MU152683">
    <property type="protein sequence ID" value="KAF9440269.1"/>
    <property type="molecule type" value="Genomic_DNA"/>
</dbReference>
<sequence>MHCPSSCSKKVLWTWSDCTAELGRTPPNSSFICNEDGNNVSSRVKTAIKACTCEIWSQSALQTCQYATSFHNNDPNFLNHYHALMEDKFPVLALCEGMGRGKVKAKAKDVGLVSVTNMQQEPDVFLLDTEMIVASLSSSSQMKASAFACSLQHSCPQKIPQHLNPPQNSATLTRLPFQLTSNSHHPAPMPASESSLSLSNLSTPIPHQNSPNIQHPPVPNLLTPTPALKPAPVSTLRPVPTPAPFSILMVAPTPTPMSNHQHQLPEAGVLTDQQHQQSSTAMPLESASQVLSLPLSLSQQPLPGGNVTHLPSINPALMPAGTQQLTTEPHQYSGGFVFPKLNPHPASKAPPINSYLNVETQDSNPEQQTLIAETDPMSLWVFEDRVFNKKEWIGLILKCCKNADMVYIPTKNKNSPENLCGGQWMSLHPEGTNVQFVAYWKDMPPDEKRIWFSKSKELTVTKPTCTPCKKKNCAFIVHLASNTAADPVPQ</sequence>
<keyword evidence="3" id="KW-1185">Reference proteome</keyword>
<feature type="region of interest" description="Disordered" evidence="1">
    <location>
        <begin position="179"/>
        <end position="200"/>
    </location>
</feature>
<protein>
    <submittedName>
        <fullName evidence="2">Uncharacterized protein</fullName>
    </submittedName>
</protein>
<evidence type="ECO:0000313" key="3">
    <source>
        <dbReference type="Proteomes" id="UP000807342"/>
    </source>
</evidence>
<evidence type="ECO:0000256" key="1">
    <source>
        <dbReference type="SAM" id="MobiDB-lite"/>
    </source>
</evidence>
<accession>A0A9P5WWI4</accession>
<gene>
    <name evidence="2" type="ORF">P691DRAFT_782822</name>
</gene>
<dbReference type="Proteomes" id="UP000807342">
    <property type="component" value="Unassembled WGS sequence"/>
</dbReference>
<organism evidence="2 3">
    <name type="scientific">Macrolepiota fuliginosa MF-IS2</name>
    <dbReference type="NCBI Taxonomy" id="1400762"/>
    <lineage>
        <taxon>Eukaryota</taxon>
        <taxon>Fungi</taxon>
        <taxon>Dikarya</taxon>
        <taxon>Basidiomycota</taxon>
        <taxon>Agaricomycotina</taxon>
        <taxon>Agaricomycetes</taxon>
        <taxon>Agaricomycetidae</taxon>
        <taxon>Agaricales</taxon>
        <taxon>Agaricineae</taxon>
        <taxon>Agaricaceae</taxon>
        <taxon>Macrolepiota</taxon>
    </lineage>
</organism>
<reference evidence="2" key="1">
    <citation type="submission" date="2020-11" db="EMBL/GenBank/DDBJ databases">
        <authorList>
            <consortium name="DOE Joint Genome Institute"/>
            <person name="Ahrendt S."/>
            <person name="Riley R."/>
            <person name="Andreopoulos W."/>
            <person name="Labutti K."/>
            <person name="Pangilinan J."/>
            <person name="Ruiz-Duenas F.J."/>
            <person name="Barrasa J.M."/>
            <person name="Sanchez-Garcia M."/>
            <person name="Camarero S."/>
            <person name="Miyauchi S."/>
            <person name="Serrano A."/>
            <person name="Linde D."/>
            <person name="Babiker R."/>
            <person name="Drula E."/>
            <person name="Ayuso-Fernandez I."/>
            <person name="Pacheco R."/>
            <person name="Padilla G."/>
            <person name="Ferreira P."/>
            <person name="Barriuso J."/>
            <person name="Kellner H."/>
            <person name="Castanera R."/>
            <person name="Alfaro M."/>
            <person name="Ramirez L."/>
            <person name="Pisabarro A.G."/>
            <person name="Kuo A."/>
            <person name="Tritt A."/>
            <person name="Lipzen A."/>
            <person name="He G."/>
            <person name="Yan M."/>
            <person name="Ng V."/>
            <person name="Cullen D."/>
            <person name="Martin F."/>
            <person name="Rosso M.-N."/>
            <person name="Henrissat B."/>
            <person name="Hibbett D."/>
            <person name="Martinez A.T."/>
            <person name="Grigoriev I.V."/>
        </authorList>
    </citation>
    <scope>NUCLEOTIDE SEQUENCE</scope>
    <source>
        <strain evidence="2">MF-IS2</strain>
    </source>
</reference>